<feature type="region of interest" description="Disordered" evidence="1">
    <location>
        <begin position="951"/>
        <end position="1002"/>
    </location>
</feature>
<evidence type="ECO:0000313" key="4">
    <source>
        <dbReference type="EMBL" id="KFG28134.1"/>
    </source>
</evidence>
<sequence length="3987" mass="426423">MQFDSGVSRHEGQGGTKVAKRSPRRRSGFRRELISAKLTTRNFVAVDSAERASEGRDGFQGERESAQAASAHEASPTAASEGSKRRSLYAKMYDRHVQRRLMKRKHSLAVQHRPIEGDKLNRCRDSHAKEDRTEAAPSRIAEETGGSNGQAHVDSGHGSATRNAGNAGGSSGTVEEVSGARSGELRHRREGGSRGDGVGASAPGVAEGVVLDIQSSADPWLRDAVADPSRSGSFGGTVVRWDLESDEPSNPDRESSTPQNLSTPVCPEGSTGPEAGGGEAANFSPSLSRMGDGVHAPSLSRSTRSRPEDSSQHVQAPSSAIQPEKCLGDLSSLATPASSESFEDLTNAAGMCDGGLRLAFTREQSLFLDQVTSPEGGVLRDAPEDAAVVGVFCERASSTSSASSLMWSSFSETDSEASSCGRTVGSRWRTDGNKRDSRRLAHAVTKAGELSDVAVRRRSRRGLSQRRARSRGEGSYCQRQVEALRQYIYMREIVEHGTLLFNGSPMAGIRFLQQQKILDDDSFAVAAFLLATDGLDKRRIGDLLGGPEPASTSVLNAFCSFMNFAGMPVDEALRHFLTFFFMPGESQIILRILERFAAAYVRDNPTAPLSLEQVHIVAYALLILNTSLHHPSLKTKDKKVLLRADFLKMVTGAGIALPENELGDMYARILLKEFKTSFSASEKTYKRLLATQIDLAHAFASSSLRHPPDSVEPSRPFRASRSFASAARDAFNSRDPSPSGCPSQPSGDFGTQDRRAGRNTVRSQTAWQSSERKLSDPGERCQGLSPARVWPTAPQSLLKDGRGFGNLHRAFPRCAQLTGGMLNAVVVSPWPVAQCAQCGRPAGLRAVRDSGSLRRMTAPPSGFSVRGSESIGCRSKRHVPGFREDARDITTHQESFRHVVHGGAARACRGAHAGDGPAQVIDYGSGLDSAWPRDNPCHEVWGRLDASLDQGGSRGPACGPGEPWVPTSSSRNSLTGGERREDLEQLSDGRARRSAPTTPLRTSGCRSLENNLTCVDVPSVAASVPVDRATYPLHSAGTCLGSLRRPGDPAAAHPRVCKADISGRLSEFCMASHDGAALQGPGSQCGTLGSLGLPSRDSATLLRPALNSRLMYTSSLDPPPFSLFPAPPECVLTPPVPPLALIVGGWAVKVRGINTADGKVKAVAYLRVHKRQFWVEDANLCWSRRPRTPLAVSQASSGVPLGVAAPDAKQGWKRTGSALRNRMRSGASLESPSAPAPHILVGGGGNKNEEGDEREQETSIRRPRGGGCSEDLAAGGLLVTGTDLAGRNATLRARAGAEPTGQGHSDVACRDGGDAASGNPERGAGGSGRQGVGVEPKTTDLCQDDSPVLPHNGSPAGPDGFPTPVDREAGQREVKSQVEENSACSGSTEGKPRDKRGYHETGGSLLAVARFAGRGGRLLLGAKGLRVPRINLHNPFKRQPRCNSSAFDLGHRNFTDYDGSSVRTANVVSGNKGTGAFPESGRGEMSRIECPAHESQELPADAAPLKSPTPRDRATRRPKEGSAAHNTGTSQPACSVGEGEPSFAETGSSAIVGTANEVGDVRLSLQAEVEPLSPILSLSQYLRSVHLTAGVGTAERAANSRPPLSVSRRNPSSSSHANDDRVERDTTFFSGAPRRWRRSWSCPDSNTTTRATHTGASLPELLLREGLPTPFLAPAPATFHLNDPISLCKSLSFALALERGASGVRAAPLPRWDASTSGYLSDSLLESAGVSKADWRPRGAGEIASFQYEGLLGRCLRGGAQRSLSGGALVRRDPIDDGAGRVARPMDGDDLQARVYVSVPHLAMPDVILKDWTGMMERANDKARQGQSAEPEDAGADDSHSWDLPNLPLYAVSAAAESSDNRKGDPKVNELHGGGNQGARATAGRPAWGTSNAGGAGQAKGPVPRDFSVDIRMSRGRSSQHSSQGLRVNKGPGGVFWRRLPSFRGSPEGGVEQSGWLAKLDLVRPIVEKKHGGARGFFARLFHPVLAMASVNRCPLSELTDAHLGAPPEIASALEKATIPFGDLFADPGARQQVFPDLSPPPFLFPSSYPPLMFDGKTSGPAPQWPWGPGKGSAMVCMTLAFKRRLLVLVLPYHNALVSLASARKSAESYAAGTTDALSMVATRAAYGFDSSSSFAASVLLPAFSEGVSRRESVSFCRKSGASTGSGERATSVPLTSSPRAVTADGGPSSVTRERAKSGTLPAASLTCYQSRDFTSGGTGLQPSAAFVSRLDGDSNRRESVDLSEQPCPESASTEMRVSSNEYTLGSGPCPDRPCSGSQVRKTLSDNQMKCRESEASREREAGHGNGQGGARDLTTTVVGCEGGRDRSVVSVRTRPSERQLLASYEAPFSSFSKSTGDVIQDAPRGKGCHGPAVTRALSQLPPLSSGIRSTDLPPAHDVPTNELSADLQGNSKKVCETSGKDRAAMTQSRLSLPTLRGCFAGFHARPQAEEPRQSLGVQAEEAHRGRVFSAEGFGAGCPLPSNLESTCADGVRESREGLYEIDRGAEREPGVAVDVEPWSAGDGHARAGDRGGAGGTDSAAAAFLDWKVLFSFLREQVAFNKAAHALKAQQEAHRQWELRKGLEDSKEAELTEHVLPHLIRHWDVTFPLTVVASRRAAALAETIRFLRGMQRMETRWWRHQKDRRSCGSSSELDPGMKVVNSGFLPDEAGLCGYRRASTKQNPSSPSRYFALSAATLPWDPRLRNCESATSSWKRSGGSSPIEGRQGRSSIRQDSVGFSVGEGPSHKGECSRGCRSEEAGKRGDEAAADPGVTPEEERAKADVWEASREDRASAEKSQGSGADSSGWTRGCNAIARFAAQGSRSQLAWGSNPAAFRGREEGGERGDGAKVRNLAQPGGASEQEGGLDDDAKRRDTQTDPMYHLVRTDELEELRVSEQLLRLWQSGLPSSLRSFFWSLALLGHSRPGESLHERRRPFADNLAVPCRGSLQESEPSSREADGMRQRMNVSVSDPTDASRIGRLDKGSGSAERLGPLGDLATLRGMPQVTTLAFAYTDAEEERWTQVYRGLRARADALKQYPSERRRTCADFPFYLQGSHNFDSFSSPRGKGRESRDSRGSHGNETALRGRARGEQVTGSPAFERAEASRRPATVSPVDRENRLAGISAEAEILKILPVTSNSGSRSLSAPSLPSGSRFASPRSPRASDAPVVRPKGHRELGPDAGDTPKAVAQTGKASRRLDAFVDGGARVRGKHSYLELFESSYAAEAERLGSDIDLGVCRSSSVSAPAPDTPVRPGEAPVPTREGGSQRWQSGEGCGCTEESVFASHGGMLSISDVDIKSGQCVTDSTAGSTATRVGKRSASWDHNHQEKDTGDGAAAGQLDAQLAPCHVRPVTSPREARRRQQSACQRHGDSVYVCQGGARGSQRIKDSVTRQQAPADSLKLASAPLEDGNAGRRYSCSRCVDACSCQQSSAADAALAHFRRLERDIAGTYPLLQMLPEGIATAEPLLSAGSAFELLASLDHPNGACACGFRVWGGNPSYEMPTCSVSCSSNETLQAGVCDARRRGEGGQWKQSSDGLHTSDGFAFPFGQPGQAPLCAACCRCRRCSPLDSREGDAERQTAWETGGEVGARRLIEPTTMDKSEQPDEDVKASACTISEQPERHSNRSGDCSVARHDSKAATEANAADTTRNLLLASFRVGDPFDDFNETSSRGYPLSHENELQFAAPSALSTEDWQVQPTTATSDCVPSREAITACDRDTLLAKQGREGPHSESDFFRGSFSPDTSALEQRRDLDGASSCLSGKTSSGRKSSHRRMYCVCPRCSIGAGIADVVECVVLHMPTVGYVQGMAGIAGVLLFFMERERAFTIMVQLLQLHPLPDFFMLSSLGKRTLRHHLSAFKRYLAALLPELSEHFTSLHLSPSFYLLPWVLSLFTSILPLHIVVRVWDGLLLADGGRDTLFQIALAILHYYDEALRRRSFEGCVVLLSRQDCPSGSKTSAFDECRFFAGLRWVEAQWPESEEALVVP</sequence>
<feature type="compositionally biased region" description="Polar residues" evidence="1">
    <location>
        <begin position="2795"/>
        <end position="2807"/>
    </location>
</feature>
<feature type="region of interest" description="Disordered" evidence="1">
    <location>
        <begin position="3060"/>
        <end position="3116"/>
    </location>
</feature>
<dbReference type="Gene3D" id="1.10.8.270">
    <property type="entry name" value="putative rabgap domain of human tbc1 domain family member 14 like domains"/>
    <property type="match status" value="1"/>
</dbReference>
<dbReference type="Pfam" id="PF01369">
    <property type="entry name" value="Sec7"/>
    <property type="match status" value="1"/>
</dbReference>
<evidence type="ECO:0000259" key="2">
    <source>
        <dbReference type="PROSITE" id="PS50086"/>
    </source>
</evidence>
<dbReference type="OrthoDB" id="18431at2759"/>
<dbReference type="InterPro" id="IPR035969">
    <property type="entry name" value="Rab-GAP_TBC_sf"/>
</dbReference>
<feature type="compositionally biased region" description="Polar residues" evidence="1">
    <location>
        <begin position="3304"/>
        <end position="3314"/>
    </location>
</feature>
<feature type="compositionally biased region" description="Polar residues" evidence="1">
    <location>
        <begin position="3138"/>
        <end position="3149"/>
    </location>
</feature>
<feature type="compositionally biased region" description="Basic and acidic residues" evidence="1">
    <location>
        <begin position="2953"/>
        <end position="2962"/>
    </location>
</feature>
<feature type="compositionally biased region" description="Low complexity" evidence="1">
    <location>
        <begin position="1600"/>
        <end position="1615"/>
    </location>
</feature>
<feature type="region of interest" description="Disordered" evidence="1">
    <location>
        <begin position="3243"/>
        <end position="3273"/>
    </location>
</feature>
<feature type="compositionally biased region" description="Polar residues" evidence="1">
    <location>
        <begin position="1379"/>
        <end position="1388"/>
    </location>
</feature>
<feature type="compositionally biased region" description="Basic and acidic residues" evidence="1">
    <location>
        <begin position="183"/>
        <end position="193"/>
    </location>
</feature>
<dbReference type="Gene3D" id="1.10.220.20">
    <property type="match status" value="1"/>
</dbReference>
<feature type="compositionally biased region" description="Low complexity" evidence="1">
    <location>
        <begin position="66"/>
        <end position="81"/>
    </location>
</feature>
<feature type="region of interest" description="Disordered" evidence="1">
    <location>
        <begin position="2822"/>
        <end position="2876"/>
    </location>
</feature>
<feature type="region of interest" description="Disordered" evidence="1">
    <location>
        <begin position="46"/>
        <end position="87"/>
    </location>
</feature>
<feature type="compositionally biased region" description="Basic and acidic residues" evidence="1">
    <location>
        <begin position="2836"/>
        <end position="2849"/>
    </location>
</feature>
<feature type="region of interest" description="Disordered" evidence="1">
    <location>
        <begin position="2708"/>
        <end position="2808"/>
    </location>
</feature>
<dbReference type="Gene3D" id="1.10.472.80">
    <property type="entry name" value="Ypt/Rab-GAP domain of gyp1p, domain 3"/>
    <property type="match status" value="1"/>
</dbReference>
<dbReference type="SUPFAM" id="SSF47923">
    <property type="entry name" value="Ypt/Rab-GAP domain of gyp1p"/>
    <property type="match status" value="2"/>
</dbReference>
<feature type="region of interest" description="Disordered" evidence="1">
    <location>
        <begin position="2158"/>
        <end position="2198"/>
    </location>
</feature>
<dbReference type="InterPro" id="IPR035999">
    <property type="entry name" value="Sec7_dom_sf"/>
</dbReference>
<gene>
    <name evidence="4" type="ORF">TGP89_266830</name>
</gene>
<dbReference type="Gene3D" id="1.10.1000.11">
    <property type="entry name" value="Arf Nucleotide-binding Site Opener,domain 2"/>
    <property type="match status" value="1"/>
</dbReference>
<dbReference type="InterPro" id="IPR000195">
    <property type="entry name" value="Rab-GAP-TBC_dom"/>
</dbReference>
<dbReference type="GO" id="GO:0005085">
    <property type="term" value="F:guanyl-nucleotide exchange factor activity"/>
    <property type="evidence" value="ECO:0007669"/>
    <property type="project" value="InterPro"/>
</dbReference>
<feature type="compositionally biased region" description="Basic and acidic residues" evidence="1">
    <location>
        <begin position="1390"/>
        <end position="1399"/>
    </location>
</feature>
<feature type="compositionally biased region" description="Basic and acidic residues" evidence="1">
    <location>
        <begin position="2289"/>
        <end position="2303"/>
    </location>
</feature>
<reference evidence="4 5" key="1">
    <citation type="submission" date="2014-03" db="EMBL/GenBank/DDBJ databases">
        <authorList>
            <person name="Sibley D."/>
            <person name="Venepally P."/>
            <person name="Karamycheva S."/>
            <person name="Hadjithomas M."/>
            <person name="Khan A."/>
            <person name="Brunk B."/>
            <person name="Roos D."/>
            <person name="Caler E."/>
            <person name="Lorenzi H."/>
        </authorList>
    </citation>
    <scope>NUCLEOTIDE SEQUENCE [LARGE SCALE GENOMIC DNA]</scope>
    <source>
        <strain evidence="5">p89</strain>
    </source>
</reference>
<feature type="compositionally biased region" description="Basic and acidic residues" evidence="1">
    <location>
        <begin position="2775"/>
        <end position="2794"/>
    </location>
</feature>
<organism evidence="4 5">
    <name type="scientific">Toxoplasma gondii p89</name>
    <dbReference type="NCBI Taxonomy" id="943119"/>
    <lineage>
        <taxon>Eukaryota</taxon>
        <taxon>Sar</taxon>
        <taxon>Alveolata</taxon>
        <taxon>Apicomplexa</taxon>
        <taxon>Conoidasida</taxon>
        <taxon>Coccidia</taxon>
        <taxon>Eucoccidiorida</taxon>
        <taxon>Eimeriorina</taxon>
        <taxon>Sarcocystidae</taxon>
        <taxon>Toxoplasma</taxon>
    </lineage>
</organism>
<evidence type="ECO:0000313" key="5">
    <source>
        <dbReference type="Proteomes" id="UP000028828"/>
    </source>
</evidence>
<feature type="domain" description="SEC7" evidence="3">
    <location>
        <begin position="483"/>
        <end position="672"/>
    </location>
</feature>
<feature type="compositionally biased region" description="Basic and acidic residues" evidence="1">
    <location>
        <begin position="3068"/>
        <end position="3079"/>
    </location>
</feature>
<feature type="compositionally biased region" description="Polar residues" evidence="1">
    <location>
        <begin position="2276"/>
        <end position="2288"/>
    </location>
</feature>
<dbReference type="PANTHER" id="PTHR10663">
    <property type="entry name" value="GUANYL-NUCLEOTIDE EXCHANGE FACTOR"/>
    <property type="match status" value="1"/>
</dbReference>
<evidence type="ECO:0000256" key="1">
    <source>
        <dbReference type="SAM" id="MobiDB-lite"/>
    </source>
</evidence>
<feature type="compositionally biased region" description="Polar residues" evidence="1">
    <location>
        <begin position="2708"/>
        <end position="2719"/>
    </location>
</feature>
<feature type="region of interest" description="Disordered" evidence="1">
    <location>
        <begin position="1819"/>
        <end position="1842"/>
    </location>
</feature>
<accession>A0A086J7L6</accession>
<dbReference type="GO" id="GO:0032012">
    <property type="term" value="P:regulation of ARF protein signal transduction"/>
    <property type="evidence" value="ECO:0007669"/>
    <property type="project" value="InterPro"/>
</dbReference>
<evidence type="ECO:0000259" key="3">
    <source>
        <dbReference type="PROSITE" id="PS50190"/>
    </source>
</evidence>
<feature type="compositionally biased region" description="Low complexity" evidence="1">
    <location>
        <begin position="729"/>
        <end position="747"/>
    </location>
</feature>
<feature type="region of interest" description="Disordered" evidence="1">
    <location>
        <begin position="1294"/>
        <end position="1399"/>
    </location>
</feature>
<feature type="region of interest" description="Disordered" evidence="1">
    <location>
        <begin position="242"/>
        <end position="323"/>
    </location>
</feature>
<feature type="compositionally biased region" description="Basic and acidic residues" evidence="1">
    <location>
        <begin position="1617"/>
        <end position="1626"/>
    </location>
</feature>
<feature type="compositionally biased region" description="Basic and acidic residues" evidence="1">
    <location>
        <begin position="1859"/>
        <end position="1870"/>
    </location>
</feature>
<dbReference type="PROSITE" id="PS50190">
    <property type="entry name" value="SEC7"/>
    <property type="match status" value="1"/>
</dbReference>
<feature type="compositionally biased region" description="Basic and acidic residues" evidence="1">
    <location>
        <begin position="48"/>
        <end position="65"/>
    </location>
</feature>
<feature type="region of interest" description="Disordered" evidence="1">
    <location>
        <begin position="1855"/>
        <end position="1906"/>
    </location>
</feature>
<feature type="compositionally biased region" description="Basic and acidic residues" evidence="1">
    <location>
        <begin position="977"/>
        <end position="991"/>
    </location>
</feature>
<feature type="compositionally biased region" description="Polar residues" evidence="1">
    <location>
        <begin position="2251"/>
        <end position="2264"/>
    </location>
</feature>
<feature type="compositionally biased region" description="Polar residues" evidence="1">
    <location>
        <begin position="312"/>
        <end position="321"/>
    </location>
</feature>
<feature type="domain" description="Rab-GAP TBC" evidence="2">
    <location>
        <begin position="3686"/>
        <end position="3914"/>
    </location>
</feature>
<proteinExistence type="predicted"/>
<feature type="compositionally biased region" description="Basic and acidic residues" evidence="1">
    <location>
        <begin position="770"/>
        <end position="779"/>
    </location>
</feature>
<feature type="compositionally biased region" description="Basic and acidic residues" evidence="1">
    <location>
        <begin position="1509"/>
        <end position="1522"/>
    </location>
</feature>
<dbReference type="VEuPathDB" id="ToxoDB:TGP89_266830"/>
<feature type="compositionally biased region" description="Low complexity" evidence="1">
    <location>
        <begin position="3151"/>
        <end position="3168"/>
    </location>
</feature>
<comment type="caution">
    <text evidence="4">The sequence shown here is derived from an EMBL/GenBank/DDBJ whole genome shotgun (WGS) entry which is preliminary data.</text>
</comment>
<feature type="region of interest" description="Disordered" evidence="1">
    <location>
        <begin position="105"/>
        <end position="203"/>
    </location>
</feature>
<feature type="compositionally biased region" description="Polar residues" evidence="1">
    <location>
        <begin position="1524"/>
        <end position="1533"/>
    </location>
</feature>
<feature type="region of interest" description="Disordered" evidence="1">
    <location>
        <begin position="3138"/>
        <end position="3195"/>
    </location>
</feature>
<dbReference type="EMBL" id="AEYI02002480">
    <property type="protein sequence ID" value="KFG28134.1"/>
    <property type="molecule type" value="Genomic_DNA"/>
</dbReference>
<feature type="compositionally biased region" description="Basic and acidic residues" evidence="1">
    <location>
        <begin position="3321"/>
        <end position="3333"/>
    </location>
</feature>
<dbReference type="InterPro" id="IPR023394">
    <property type="entry name" value="Sec7_C_sf"/>
</dbReference>
<name>A0A086J7L6_TOXGO</name>
<feature type="compositionally biased region" description="Basic and acidic residues" evidence="1">
    <location>
        <begin position="113"/>
        <end position="134"/>
    </location>
</feature>
<feature type="region of interest" description="Disordered" evidence="1">
    <location>
        <begin position="3304"/>
        <end position="3335"/>
    </location>
</feature>
<dbReference type="Pfam" id="PF00566">
    <property type="entry name" value="RabGAP-TBC"/>
    <property type="match status" value="1"/>
</dbReference>
<dbReference type="SMART" id="SM00222">
    <property type="entry name" value="Sec7"/>
    <property type="match status" value="1"/>
</dbReference>
<feature type="region of interest" description="Disordered" evidence="1">
    <location>
        <begin position="2230"/>
        <end position="2315"/>
    </location>
</feature>
<feature type="compositionally biased region" description="Basic and acidic residues" evidence="1">
    <location>
        <begin position="2744"/>
        <end position="2765"/>
    </location>
</feature>
<feature type="region of interest" description="Disordered" evidence="1">
    <location>
        <begin position="1"/>
        <end position="33"/>
    </location>
</feature>
<feature type="compositionally biased region" description="Polar residues" evidence="1">
    <location>
        <begin position="966"/>
        <end position="975"/>
    </location>
</feature>
<protein>
    <submittedName>
        <fullName evidence="4">Sec7 domain-containing protein</fullName>
    </submittedName>
</protein>
<dbReference type="InterPro" id="IPR000904">
    <property type="entry name" value="Sec7_dom"/>
</dbReference>
<dbReference type="PROSITE" id="PS50086">
    <property type="entry name" value="TBC_RABGAP"/>
    <property type="match status" value="1"/>
</dbReference>
<feature type="compositionally biased region" description="Polar residues" evidence="1">
    <location>
        <begin position="760"/>
        <end position="769"/>
    </location>
</feature>
<feature type="compositionally biased region" description="Basic and acidic residues" evidence="1">
    <location>
        <begin position="1365"/>
        <end position="1378"/>
    </location>
</feature>
<dbReference type="SMART" id="SM00164">
    <property type="entry name" value="TBC"/>
    <property type="match status" value="1"/>
</dbReference>
<feature type="compositionally biased region" description="Basic and acidic residues" evidence="1">
    <location>
        <begin position="2231"/>
        <end position="2241"/>
    </location>
</feature>
<feature type="region of interest" description="Disordered" evidence="1">
    <location>
        <begin position="1493"/>
        <end position="1546"/>
    </location>
</feature>
<dbReference type="SUPFAM" id="SSF48425">
    <property type="entry name" value="Sec7 domain"/>
    <property type="match status" value="1"/>
</dbReference>
<feature type="compositionally biased region" description="Basic residues" evidence="1">
    <location>
        <begin position="18"/>
        <end position="28"/>
    </location>
</feature>
<dbReference type="Proteomes" id="UP000028828">
    <property type="component" value="Unassembled WGS sequence"/>
</dbReference>
<feature type="region of interest" description="Disordered" evidence="1">
    <location>
        <begin position="1593"/>
        <end position="1628"/>
    </location>
</feature>
<feature type="region of interest" description="Disordered" evidence="1">
    <location>
        <begin position="1193"/>
        <end position="1269"/>
    </location>
</feature>
<feature type="region of interest" description="Disordered" evidence="1">
    <location>
        <begin position="2943"/>
        <end position="2992"/>
    </location>
</feature>
<dbReference type="CDD" id="cd00171">
    <property type="entry name" value="Sec7"/>
    <property type="match status" value="1"/>
</dbReference>
<feature type="region of interest" description="Disordered" evidence="1">
    <location>
        <begin position="729"/>
        <end position="787"/>
    </location>
</feature>